<evidence type="ECO:0000256" key="3">
    <source>
        <dbReference type="ARBA" id="ARBA00022670"/>
    </source>
</evidence>
<feature type="transmembrane region" description="Helical" evidence="10">
    <location>
        <begin position="6"/>
        <end position="25"/>
    </location>
</feature>
<dbReference type="SUPFAM" id="SSF50156">
    <property type="entry name" value="PDZ domain-like"/>
    <property type="match status" value="1"/>
</dbReference>
<dbReference type="InterPro" id="IPR004387">
    <property type="entry name" value="Pept_M50_Zn"/>
</dbReference>
<keyword evidence="7 10" id="KW-1133">Transmembrane helix</keyword>
<evidence type="ECO:0000256" key="8">
    <source>
        <dbReference type="ARBA" id="ARBA00023049"/>
    </source>
</evidence>
<reference evidence="12" key="1">
    <citation type="submission" date="2020-05" db="EMBL/GenBank/DDBJ databases">
        <authorList>
            <person name="Chiriac C."/>
            <person name="Salcher M."/>
            <person name="Ghai R."/>
            <person name="Kavagutti S V."/>
        </authorList>
    </citation>
    <scope>NUCLEOTIDE SEQUENCE</scope>
</reference>
<keyword evidence="9 10" id="KW-0472">Membrane</keyword>
<feature type="transmembrane region" description="Helical" evidence="10">
    <location>
        <begin position="341"/>
        <end position="361"/>
    </location>
</feature>
<evidence type="ECO:0000259" key="11">
    <source>
        <dbReference type="SMART" id="SM00228"/>
    </source>
</evidence>
<comment type="cofactor">
    <cofactor evidence="1">
        <name>Zn(2+)</name>
        <dbReference type="ChEBI" id="CHEBI:29105"/>
    </cofactor>
</comment>
<sequence>MIDILWYIGGIFLILVGIGFSIGWHELGHLLPAKRFGVKVPKYMIGFGPTLFSRKRGETEYGIKAIPLGGYITMIGMYPPAKPGAKVGSGFFADSIQAARDAHSEHVTEADKNRMFYQLPVYKRMIIMFGGPFMNLILGFALTFGVLIGIGSYERSTTIVEVSQCVPSSFTEAVECSQADQVGPAKQAGLLAGDVVLAVDGKPVRNFDEITKYAIANPGTLSFEVQRDQSKVTASVTPVLVSRPSVTIDGKTVTEKLPFFGVVLEPVRQSQTVGEAFGYSVNVLTSTFELIFTLPVQVVDLLSSTLSGEARDASGPVSIVGIGQAAGSIASSDNVDPLDKWATGLMMLASLNFALFAFNMLPLLPLDGGHLAGAVYESIKKGFYRLRKKPNPGPADTALLMPLTYAVTVLLIVLSLILLVIDFVNPLSLGL</sequence>
<evidence type="ECO:0000256" key="7">
    <source>
        <dbReference type="ARBA" id="ARBA00022989"/>
    </source>
</evidence>
<dbReference type="GO" id="GO:0006508">
    <property type="term" value="P:proteolysis"/>
    <property type="evidence" value="ECO:0007669"/>
    <property type="project" value="UniProtKB-KW"/>
</dbReference>
<evidence type="ECO:0000313" key="12">
    <source>
        <dbReference type="EMBL" id="CAB4680982.1"/>
    </source>
</evidence>
<evidence type="ECO:0000256" key="4">
    <source>
        <dbReference type="ARBA" id="ARBA00022692"/>
    </source>
</evidence>
<dbReference type="Pfam" id="PF02163">
    <property type="entry name" value="Peptidase_M50"/>
    <property type="match status" value="1"/>
</dbReference>
<dbReference type="InterPro" id="IPR036034">
    <property type="entry name" value="PDZ_sf"/>
</dbReference>
<dbReference type="PANTHER" id="PTHR42837:SF2">
    <property type="entry name" value="MEMBRANE METALLOPROTEASE ARASP2, CHLOROPLASTIC-RELATED"/>
    <property type="match status" value="1"/>
</dbReference>
<dbReference type="InterPro" id="IPR041489">
    <property type="entry name" value="PDZ_6"/>
</dbReference>
<evidence type="ECO:0000256" key="5">
    <source>
        <dbReference type="ARBA" id="ARBA00022801"/>
    </source>
</evidence>
<dbReference type="GO" id="GO:0004222">
    <property type="term" value="F:metalloendopeptidase activity"/>
    <property type="evidence" value="ECO:0007669"/>
    <property type="project" value="InterPro"/>
</dbReference>
<dbReference type="InterPro" id="IPR008915">
    <property type="entry name" value="Peptidase_M50"/>
</dbReference>
<dbReference type="PANTHER" id="PTHR42837">
    <property type="entry name" value="REGULATOR OF SIGMA-E PROTEASE RSEP"/>
    <property type="match status" value="1"/>
</dbReference>
<protein>
    <submittedName>
        <fullName evidence="12">Unannotated protein</fullName>
    </submittedName>
</protein>
<feature type="transmembrane region" description="Helical" evidence="10">
    <location>
        <begin position="397"/>
        <end position="421"/>
    </location>
</feature>
<keyword evidence="4 10" id="KW-0812">Transmembrane</keyword>
<name>A0A6J6N4A8_9ZZZZ</name>
<feature type="domain" description="PDZ" evidence="11">
    <location>
        <begin position="142"/>
        <end position="229"/>
    </location>
</feature>
<keyword evidence="8" id="KW-0482">Metalloprotease</keyword>
<dbReference type="Pfam" id="PF17820">
    <property type="entry name" value="PDZ_6"/>
    <property type="match status" value="1"/>
</dbReference>
<dbReference type="CDD" id="cd06163">
    <property type="entry name" value="S2P-M50_PDZ_RseP-like"/>
    <property type="match status" value="1"/>
</dbReference>
<dbReference type="AlphaFoldDB" id="A0A6J6N4A8"/>
<feature type="transmembrane region" description="Helical" evidence="10">
    <location>
        <begin position="133"/>
        <end position="153"/>
    </location>
</feature>
<proteinExistence type="predicted"/>
<organism evidence="12">
    <name type="scientific">freshwater metagenome</name>
    <dbReference type="NCBI Taxonomy" id="449393"/>
    <lineage>
        <taxon>unclassified sequences</taxon>
        <taxon>metagenomes</taxon>
        <taxon>ecological metagenomes</taxon>
    </lineage>
</organism>
<dbReference type="GO" id="GO:0016020">
    <property type="term" value="C:membrane"/>
    <property type="evidence" value="ECO:0007669"/>
    <property type="project" value="UniProtKB-SubCell"/>
</dbReference>
<evidence type="ECO:0000256" key="9">
    <source>
        <dbReference type="ARBA" id="ARBA00023136"/>
    </source>
</evidence>
<dbReference type="Gene3D" id="2.30.42.10">
    <property type="match status" value="1"/>
</dbReference>
<accession>A0A6J6N4A8</accession>
<gene>
    <name evidence="12" type="ORF">UFOPK2370_00279</name>
</gene>
<evidence type="ECO:0000256" key="2">
    <source>
        <dbReference type="ARBA" id="ARBA00004141"/>
    </source>
</evidence>
<dbReference type="InterPro" id="IPR001478">
    <property type="entry name" value="PDZ"/>
</dbReference>
<evidence type="ECO:0000256" key="6">
    <source>
        <dbReference type="ARBA" id="ARBA00022833"/>
    </source>
</evidence>
<evidence type="ECO:0000256" key="10">
    <source>
        <dbReference type="SAM" id="Phobius"/>
    </source>
</evidence>
<keyword evidence="6" id="KW-0862">Zinc</keyword>
<keyword evidence="5" id="KW-0378">Hydrolase</keyword>
<keyword evidence="3" id="KW-0645">Protease</keyword>
<dbReference type="EMBL" id="CAEZXK010000004">
    <property type="protein sequence ID" value="CAB4680982.1"/>
    <property type="molecule type" value="Genomic_DNA"/>
</dbReference>
<comment type="subcellular location">
    <subcellularLocation>
        <location evidence="2">Membrane</location>
        <topology evidence="2">Multi-pass membrane protein</topology>
    </subcellularLocation>
</comment>
<evidence type="ECO:0000256" key="1">
    <source>
        <dbReference type="ARBA" id="ARBA00001947"/>
    </source>
</evidence>
<dbReference type="SMART" id="SM00228">
    <property type="entry name" value="PDZ"/>
    <property type="match status" value="1"/>
</dbReference>